<dbReference type="SUPFAM" id="SSF54631">
    <property type="entry name" value="CBS-domain pair"/>
    <property type="match status" value="1"/>
</dbReference>
<evidence type="ECO:0000259" key="4">
    <source>
        <dbReference type="PROSITE" id="PS51371"/>
    </source>
</evidence>
<accession>A0ABW2P1U0</accession>
<gene>
    <name evidence="5" type="ORF">ACFQSB_08630</name>
</gene>
<dbReference type="PANTHER" id="PTHR43080:SF29">
    <property type="entry name" value="OS02G0818000 PROTEIN"/>
    <property type="match status" value="1"/>
</dbReference>
<keyword evidence="1 2" id="KW-0129">CBS domain</keyword>
<organism evidence="5 6">
    <name type="scientific">Sphaerisporangium rhizosphaerae</name>
    <dbReference type="NCBI Taxonomy" id="2269375"/>
    <lineage>
        <taxon>Bacteria</taxon>
        <taxon>Bacillati</taxon>
        <taxon>Actinomycetota</taxon>
        <taxon>Actinomycetes</taxon>
        <taxon>Streptosporangiales</taxon>
        <taxon>Streptosporangiaceae</taxon>
        <taxon>Sphaerisporangium</taxon>
    </lineage>
</organism>
<dbReference type="InterPro" id="IPR000644">
    <property type="entry name" value="CBS_dom"/>
</dbReference>
<evidence type="ECO:0000259" key="3">
    <source>
        <dbReference type="PROSITE" id="PS50914"/>
    </source>
</evidence>
<sequence length="223" mass="24167">MTVKVRDVMGKVAITVPLDASFAELVATMRRFDVGAVTVVDPDRRPVGVVTTDDVLLKEIRPRSAPGALFESRRRRGENRKAAGTTAQELMTSPAITVTEDTSIREAARLMHAAHIKQLPVINMLTGRVAGTVHQKDLIKIYTRPSADIEREVRRLIEAQEITGEGLEVAVEAGVVTLTGQTLLRSQAARLAASAETVDGVIALVCDLTFLQDDQASISPLYL</sequence>
<dbReference type="InterPro" id="IPR051257">
    <property type="entry name" value="Diverse_CBS-Domain"/>
</dbReference>
<dbReference type="SMART" id="SM00116">
    <property type="entry name" value="CBS"/>
    <property type="match status" value="2"/>
</dbReference>
<dbReference type="PROSITE" id="PS50914">
    <property type="entry name" value="BON"/>
    <property type="match status" value="1"/>
</dbReference>
<feature type="domain" description="BON" evidence="3">
    <location>
        <begin position="145"/>
        <end position="212"/>
    </location>
</feature>
<evidence type="ECO:0000313" key="5">
    <source>
        <dbReference type="EMBL" id="MFC7382265.1"/>
    </source>
</evidence>
<dbReference type="Pfam" id="PF00571">
    <property type="entry name" value="CBS"/>
    <property type="match status" value="2"/>
</dbReference>
<dbReference type="EMBL" id="JBHTCG010000004">
    <property type="protein sequence ID" value="MFC7382265.1"/>
    <property type="molecule type" value="Genomic_DNA"/>
</dbReference>
<reference evidence="6" key="1">
    <citation type="journal article" date="2019" name="Int. J. Syst. Evol. Microbiol.">
        <title>The Global Catalogue of Microorganisms (GCM) 10K type strain sequencing project: providing services to taxonomists for standard genome sequencing and annotation.</title>
        <authorList>
            <consortium name="The Broad Institute Genomics Platform"/>
            <consortium name="The Broad Institute Genome Sequencing Center for Infectious Disease"/>
            <person name="Wu L."/>
            <person name="Ma J."/>
        </authorList>
    </citation>
    <scope>NUCLEOTIDE SEQUENCE [LARGE SCALE GENOMIC DNA]</scope>
    <source>
        <strain evidence="6">CECT 7649</strain>
    </source>
</reference>
<evidence type="ECO:0000256" key="2">
    <source>
        <dbReference type="PROSITE-ProRule" id="PRU00703"/>
    </source>
</evidence>
<dbReference type="PROSITE" id="PS51371">
    <property type="entry name" value="CBS"/>
    <property type="match status" value="2"/>
</dbReference>
<proteinExistence type="predicted"/>
<feature type="domain" description="CBS" evidence="4">
    <location>
        <begin position="9"/>
        <end position="65"/>
    </location>
</feature>
<dbReference type="Gene3D" id="3.10.580.10">
    <property type="entry name" value="CBS-domain"/>
    <property type="match status" value="1"/>
</dbReference>
<keyword evidence="6" id="KW-1185">Reference proteome</keyword>
<dbReference type="Proteomes" id="UP001596496">
    <property type="component" value="Unassembled WGS sequence"/>
</dbReference>
<name>A0ABW2P1U0_9ACTN</name>
<dbReference type="InterPro" id="IPR046342">
    <property type="entry name" value="CBS_dom_sf"/>
</dbReference>
<dbReference type="InterPro" id="IPR007055">
    <property type="entry name" value="BON_dom"/>
</dbReference>
<protein>
    <submittedName>
        <fullName evidence="5">CBS domain-containing protein</fullName>
    </submittedName>
</protein>
<dbReference type="Pfam" id="PF04972">
    <property type="entry name" value="BON"/>
    <property type="match status" value="1"/>
</dbReference>
<dbReference type="PANTHER" id="PTHR43080">
    <property type="entry name" value="CBS DOMAIN-CONTAINING PROTEIN CBSX3, MITOCHONDRIAL"/>
    <property type="match status" value="1"/>
</dbReference>
<feature type="domain" description="CBS" evidence="4">
    <location>
        <begin position="91"/>
        <end position="149"/>
    </location>
</feature>
<dbReference type="RefSeq" id="WP_380825460.1">
    <property type="nucleotide sequence ID" value="NZ_JBHTCG010000004.1"/>
</dbReference>
<comment type="caution">
    <text evidence="5">The sequence shown here is derived from an EMBL/GenBank/DDBJ whole genome shotgun (WGS) entry which is preliminary data.</text>
</comment>
<evidence type="ECO:0000256" key="1">
    <source>
        <dbReference type="ARBA" id="ARBA00023122"/>
    </source>
</evidence>
<evidence type="ECO:0000313" key="6">
    <source>
        <dbReference type="Proteomes" id="UP001596496"/>
    </source>
</evidence>